<dbReference type="SMART" id="SM00382">
    <property type="entry name" value="AAA"/>
    <property type="match status" value="2"/>
</dbReference>
<dbReference type="SUPFAM" id="SSF90123">
    <property type="entry name" value="ABC transporter transmembrane region"/>
    <property type="match status" value="2"/>
</dbReference>
<dbReference type="PANTHER" id="PTHR43394:SF1">
    <property type="entry name" value="ATP-BINDING CASSETTE SUB-FAMILY B MEMBER 10, MITOCHONDRIAL"/>
    <property type="match status" value="1"/>
</dbReference>
<comment type="similarity">
    <text evidence="2">Belongs to the ABC transporter superfamily. ABCB family. Mitochondrial peptide exporter (TC 3.A.1.212) subfamily.</text>
</comment>
<feature type="transmembrane region" description="Helical" evidence="10">
    <location>
        <begin position="789"/>
        <end position="811"/>
    </location>
</feature>
<feature type="transmembrane region" description="Helical" evidence="10">
    <location>
        <begin position="817"/>
        <end position="837"/>
    </location>
</feature>
<reference evidence="13" key="1">
    <citation type="journal article" date="2020" name="Stud. Mycol.">
        <title>101 Dothideomycetes genomes: a test case for predicting lifestyles and emergence of pathogens.</title>
        <authorList>
            <person name="Haridas S."/>
            <person name="Albert R."/>
            <person name="Binder M."/>
            <person name="Bloem J."/>
            <person name="Labutti K."/>
            <person name="Salamov A."/>
            <person name="Andreopoulos B."/>
            <person name="Baker S."/>
            <person name="Barry K."/>
            <person name="Bills G."/>
            <person name="Bluhm B."/>
            <person name="Cannon C."/>
            <person name="Castanera R."/>
            <person name="Culley D."/>
            <person name="Daum C."/>
            <person name="Ezra D."/>
            <person name="Gonzalez J."/>
            <person name="Henrissat B."/>
            <person name="Kuo A."/>
            <person name="Liang C."/>
            <person name="Lipzen A."/>
            <person name="Lutzoni F."/>
            <person name="Magnuson J."/>
            <person name="Mondo S."/>
            <person name="Nolan M."/>
            <person name="Ohm R."/>
            <person name="Pangilinan J."/>
            <person name="Park H.-J."/>
            <person name="Ramirez L."/>
            <person name="Alfaro M."/>
            <person name="Sun H."/>
            <person name="Tritt A."/>
            <person name="Yoshinaga Y."/>
            <person name="Zwiers L.-H."/>
            <person name="Turgeon B."/>
            <person name="Goodwin S."/>
            <person name="Spatafora J."/>
            <person name="Crous P."/>
            <person name="Grigoriev I."/>
        </authorList>
    </citation>
    <scope>NUCLEOTIDE SEQUENCE</scope>
    <source>
        <strain evidence="13">CBS 122681</strain>
    </source>
</reference>
<proteinExistence type="inferred from homology"/>
<feature type="transmembrane region" description="Helical" evidence="10">
    <location>
        <begin position="29"/>
        <end position="62"/>
    </location>
</feature>
<feature type="transmembrane region" description="Helical" evidence="10">
    <location>
        <begin position="82"/>
        <end position="105"/>
    </location>
</feature>
<dbReference type="PROSITE" id="PS50929">
    <property type="entry name" value="ABC_TM1F"/>
    <property type="match status" value="2"/>
</dbReference>
<dbReference type="Pfam" id="PF00005">
    <property type="entry name" value="ABC_tran"/>
    <property type="match status" value="2"/>
</dbReference>
<feature type="transmembrane region" description="Helical" evidence="10">
    <location>
        <begin position="902"/>
        <end position="921"/>
    </location>
</feature>
<keyword evidence="14" id="KW-1185">Reference proteome</keyword>
<feature type="transmembrane region" description="Helical" evidence="10">
    <location>
        <begin position="673"/>
        <end position="695"/>
    </location>
</feature>
<feature type="transmembrane region" description="Helical" evidence="10">
    <location>
        <begin position="933"/>
        <end position="954"/>
    </location>
</feature>
<keyword evidence="4 10" id="KW-0812">Transmembrane</keyword>
<dbReference type="GO" id="GO:0005743">
    <property type="term" value="C:mitochondrial inner membrane"/>
    <property type="evidence" value="ECO:0007669"/>
    <property type="project" value="TreeGrafter"/>
</dbReference>
<dbReference type="Proteomes" id="UP000799324">
    <property type="component" value="Unassembled WGS sequence"/>
</dbReference>
<dbReference type="Gene3D" id="1.20.1560.10">
    <property type="entry name" value="ABC transporter type 1, transmembrane domain"/>
    <property type="match status" value="1"/>
</dbReference>
<keyword evidence="5" id="KW-0547">Nucleotide-binding</keyword>
<evidence type="ECO:0000259" key="11">
    <source>
        <dbReference type="PROSITE" id="PS50893"/>
    </source>
</evidence>
<dbReference type="Pfam" id="PF00664">
    <property type="entry name" value="ABC_membrane"/>
    <property type="match status" value="2"/>
</dbReference>
<dbReference type="Gene3D" id="3.40.50.300">
    <property type="entry name" value="P-loop containing nucleotide triphosphate hydrolases"/>
    <property type="match status" value="2"/>
</dbReference>
<dbReference type="InterPro" id="IPR003593">
    <property type="entry name" value="AAA+_ATPase"/>
</dbReference>
<evidence type="ECO:0000256" key="2">
    <source>
        <dbReference type="ARBA" id="ARBA00005580"/>
    </source>
</evidence>
<feature type="domain" description="ABC transporter" evidence="11">
    <location>
        <begin position="995"/>
        <end position="1233"/>
    </location>
</feature>
<evidence type="ECO:0000256" key="4">
    <source>
        <dbReference type="ARBA" id="ARBA00022692"/>
    </source>
</evidence>
<evidence type="ECO:0000256" key="10">
    <source>
        <dbReference type="SAM" id="Phobius"/>
    </source>
</evidence>
<dbReference type="InterPro" id="IPR003439">
    <property type="entry name" value="ABC_transporter-like_ATP-bd"/>
</dbReference>
<dbReference type="OrthoDB" id="6500128at2759"/>
<evidence type="ECO:0000256" key="6">
    <source>
        <dbReference type="ARBA" id="ARBA00022840"/>
    </source>
</evidence>
<dbReference type="FunFam" id="3.40.50.300:FF:000913">
    <property type="entry name" value="ABC multidrug transporter SitT"/>
    <property type="match status" value="1"/>
</dbReference>
<accession>A0A6A6SLL0</accession>
<sequence>MRFLLSNPERAVNEKAKDRSNSPTSEKSFVSIALLLQCLGAGAALAAGTARPLMAVIFGGLVNVYNDKGDKTALKHTIDRQVLLLVVIFLAQWLVTCAYAIFFSISAMRRSMAIRSAYLKALVSQDIDSVSESRTATDLSTNISVIEDALSEKLGTVLQALSTVLTSLIIAFTRSWQLTLCMLFMVLFLIGSNFGTAAIDAKMEQVIHSIEMQASTLAEECLSGIRTITAYLATDEMGDRYATILEKSKAKGIRKSPVRAAQYSISYFVVLNVYALGFWYGTRLFLQGKISSGGSVVIIILCINQATNALRLLLPVYSVMAKAKAAYASLSSVIEMKPRIDPFSRQGDMLDTLHPQIRFQDVHFAYPSRPTVKVLDGLNVTFQANTTTAVVGPSGCGKSTLVALLERWHDAPDGGIKIDDKPVQALNITSLRSKIRLVQQNASLFNDTIYNNVAHGLIATPLGGIPESQKRRLVTIACKDVHAHEFIERLPKGYDTVVGNRGSLLSGGQIQRIVIARAVISDPLILIFDEATSALDAESELLVQSAINRAAKGRTTIVIAHKLATVKDADCIVMLKDGKVTDEGTHDSLLQTCHAYQDIWKAQSLASDDPWTETETKSTIHDQIDSEKAVDEGSLQDDVRDEETIVNEPPNTTMTFYRTTHSLFTSSPTLRTILLASLTASLLAGAIYPLQALIFAKDVSSYQHYGRALTASINFWSLMFFVIALASLLSFSATGTLSSVGGTITARVYREAYFRALLGQPIPYFDDTRQTPGFLTAGLASYPAHLEGFVVVLSTLFITVVNLSSVIMLGLAVSWRFALVAIFGALPVIVLGGYLRVRIATTRNANLTGPLMESAQYAAEVVGNLRTVSAFAMEREVCKGMGGRMEGAWRGFYRATVVEMPLFAFSHTANLLGTALSFWYSGHLLVDGKITAVQLWIVFLGIVSGSEAAGEFFASASSIVHARSSCSTITRAIASSQDRTSSGDQVNEKPTSSSITFDNVSFRYSEDVTESVLRDLSFHVPQGGSLAIVGRSGSGKSTIVSLLKRFYDVTSGEIRLGSTNVNAIDASSYCAKVSLVSQDTQLFEGTVRENILLGVQKAWIAEETLYNAARDASIHDFILSLPEGYNTPCGRKGRDFSGGQRQRIAIARALVRDPSILLLDEATSALDSVSEMEVRKALQNASTGRTTVAIAHRLSTIQHYDRILVLEKGSIVEQGSHAQLKALRGVYWKMCQMQDLD</sequence>
<feature type="domain" description="ABC transmembrane type-1" evidence="12">
    <location>
        <begin position="675"/>
        <end position="961"/>
    </location>
</feature>
<dbReference type="InterPro" id="IPR011527">
    <property type="entry name" value="ABC1_TM_dom"/>
</dbReference>
<dbReference type="GO" id="GO:0016887">
    <property type="term" value="F:ATP hydrolysis activity"/>
    <property type="evidence" value="ECO:0007669"/>
    <property type="project" value="InterPro"/>
</dbReference>
<dbReference type="PANTHER" id="PTHR43394">
    <property type="entry name" value="ATP-DEPENDENT PERMEASE MDL1, MITOCHONDRIAL"/>
    <property type="match status" value="1"/>
</dbReference>
<dbReference type="PROSITE" id="PS50893">
    <property type="entry name" value="ABC_TRANSPORTER_2"/>
    <property type="match status" value="2"/>
</dbReference>
<dbReference type="InterPro" id="IPR027417">
    <property type="entry name" value="P-loop_NTPase"/>
</dbReference>
<dbReference type="InterPro" id="IPR017871">
    <property type="entry name" value="ABC_transporter-like_CS"/>
</dbReference>
<dbReference type="GO" id="GO:0015421">
    <property type="term" value="F:ABC-type oligopeptide transporter activity"/>
    <property type="evidence" value="ECO:0007669"/>
    <property type="project" value="TreeGrafter"/>
</dbReference>
<evidence type="ECO:0000259" key="12">
    <source>
        <dbReference type="PROSITE" id="PS50929"/>
    </source>
</evidence>
<evidence type="ECO:0000256" key="5">
    <source>
        <dbReference type="ARBA" id="ARBA00022741"/>
    </source>
</evidence>
<dbReference type="InterPro" id="IPR036640">
    <property type="entry name" value="ABC1_TM_sf"/>
</dbReference>
<gene>
    <name evidence="13" type="ORF">K491DRAFT_698621</name>
</gene>
<feature type="transmembrane region" description="Helical" evidence="10">
    <location>
        <begin position="293"/>
        <end position="314"/>
    </location>
</feature>
<dbReference type="CDD" id="cd18578">
    <property type="entry name" value="ABC_6TM_Pgp_ABCB1_D2_like"/>
    <property type="match status" value="1"/>
</dbReference>
<dbReference type="FunFam" id="3.40.50.300:FF:000218">
    <property type="entry name" value="Multidrug ABC transporter ATP-binding protein"/>
    <property type="match status" value="1"/>
</dbReference>
<dbReference type="InterPro" id="IPR039421">
    <property type="entry name" value="Type_1_exporter"/>
</dbReference>
<protein>
    <submittedName>
        <fullName evidence="13">ABC transporter-like protein</fullName>
    </submittedName>
</protein>
<dbReference type="CDD" id="cd18577">
    <property type="entry name" value="ABC_6TM_Pgp_ABCB1_D1_like"/>
    <property type="match status" value="1"/>
</dbReference>
<evidence type="ECO:0000256" key="3">
    <source>
        <dbReference type="ARBA" id="ARBA00007577"/>
    </source>
</evidence>
<feature type="transmembrane region" description="Helical" evidence="10">
    <location>
        <begin position="177"/>
        <end position="199"/>
    </location>
</feature>
<comment type="similarity">
    <text evidence="3">Belongs to the ABC transporter superfamily. ABCB family. Multidrug resistance exporter (TC 3.A.1.201) subfamily.</text>
</comment>
<evidence type="ECO:0000256" key="1">
    <source>
        <dbReference type="ARBA" id="ARBA00004141"/>
    </source>
</evidence>
<dbReference type="PROSITE" id="PS00211">
    <property type="entry name" value="ABC_TRANSPORTER_1"/>
    <property type="match status" value="2"/>
</dbReference>
<feature type="transmembrane region" description="Helical" evidence="10">
    <location>
        <begin position="715"/>
        <end position="740"/>
    </location>
</feature>
<dbReference type="AlphaFoldDB" id="A0A6A6SLL0"/>
<feature type="region of interest" description="Disordered" evidence="9">
    <location>
        <begin position="1"/>
        <end position="24"/>
    </location>
</feature>
<feature type="compositionally biased region" description="Basic and acidic residues" evidence="9">
    <location>
        <begin position="11"/>
        <end position="20"/>
    </location>
</feature>
<comment type="subcellular location">
    <subcellularLocation>
        <location evidence="1">Membrane</location>
        <topology evidence="1">Multi-pass membrane protein</topology>
    </subcellularLocation>
</comment>
<dbReference type="SUPFAM" id="SSF52540">
    <property type="entry name" value="P-loop containing nucleoside triphosphate hydrolases"/>
    <property type="match status" value="2"/>
</dbReference>
<evidence type="ECO:0000256" key="9">
    <source>
        <dbReference type="SAM" id="MobiDB-lite"/>
    </source>
</evidence>
<dbReference type="GO" id="GO:0005524">
    <property type="term" value="F:ATP binding"/>
    <property type="evidence" value="ECO:0007669"/>
    <property type="project" value="UniProtKB-KW"/>
</dbReference>
<name>A0A6A6SLL0_9PLEO</name>
<keyword evidence="6" id="KW-0067">ATP-binding</keyword>
<evidence type="ECO:0000256" key="8">
    <source>
        <dbReference type="ARBA" id="ARBA00023136"/>
    </source>
</evidence>
<evidence type="ECO:0000313" key="14">
    <source>
        <dbReference type="Proteomes" id="UP000799324"/>
    </source>
</evidence>
<dbReference type="GO" id="GO:0090374">
    <property type="term" value="P:oligopeptide export from mitochondrion"/>
    <property type="evidence" value="ECO:0007669"/>
    <property type="project" value="TreeGrafter"/>
</dbReference>
<keyword evidence="7 10" id="KW-1133">Transmembrane helix</keyword>
<feature type="transmembrane region" description="Helical" evidence="10">
    <location>
        <begin position="260"/>
        <end position="281"/>
    </location>
</feature>
<feature type="domain" description="ABC transporter" evidence="11">
    <location>
        <begin position="357"/>
        <end position="602"/>
    </location>
</feature>
<dbReference type="EMBL" id="MU004521">
    <property type="protein sequence ID" value="KAF2648785.1"/>
    <property type="molecule type" value="Genomic_DNA"/>
</dbReference>
<evidence type="ECO:0000256" key="7">
    <source>
        <dbReference type="ARBA" id="ARBA00022989"/>
    </source>
</evidence>
<organism evidence="13 14">
    <name type="scientific">Lophiostoma macrostomum CBS 122681</name>
    <dbReference type="NCBI Taxonomy" id="1314788"/>
    <lineage>
        <taxon>Eukaryota</taxon>
        <taxon>Fungi</taxon>
        <taxon>Dikarya</taxon>
        <taxon>Ascomycota</taxon>
        <taxon>Pezizomycotina</taxon>
        <taxon>Dothideomycetes</taxon>
        <taxon>Pleosporomycetidae</taxon>
        <taxon>Pleosporales</taxon>
        <taxon>Lophiostomataceae</taxon>
        <taxon>Lophiostoma</taxon>
    </lineage>
</organism>
<evidence type="ECO:0000313" key="13">
    <source>
        <dbReference type="EMBL" id="KAF2648785.1"/>
    </source>
</evidence>
<feature type="domain" description="ABC transmembrane type-1" evidence="12">
    <location>
        <begin position="39"/>
        <end position="322"/>
    </location>
</feature>
<keyword evidence="8 10" id="KW-0472">Membrane</keyword>